<keyword evidence="8" id="KW-1133">Transmembrane helix</keyword>
<dbReference type="GO" id="GO:0005886">
    <property type="term" value="C:plasma membrane"/>
    <property type="evidence" value="ECO:0007669"/>
    <property type="project" value="UniProtKB-SubCell"/>
</dbReference>
<dbReference type="EMBL" id="CP015438">
    <property type="protein sequence ID" value="ANB61069.1"/>
    <property type="molecule type" value="Genomic_DNA"/>
</dbReference>
<comment type="function">
    <text evidence="1 10">Controls the rotational direction of flagella during chemotaxis.</text>
</comment>
<evidence type="ECO:0000256" key="7">
    <source>
        <dbReference type="ARBA" id="ARBA00022779"/>
    </source>
</evidence>
<name>A0A160F3W0_9BACL</name>
<evidence type="ECO:0000256" key="3">
    <source>
        <dbReference type="ARBA" id="ARBA00008281"/>
    </source>
</evidence>
<evidence type="ECO:0000256" key="6">
    <source>
        <dbReference type="ARBA" id="ARBA00022692"/>
    </source>
</evidence>
<dbReference type="Pfam" id="PF03748">
    <property type="entry name" value="FliL"/>
    <property type="match status" value="1"/>
</dbReference>
<evidence type="ECO:0000256" key="9">
    <source>
        <dbReference type="ARBA" id="ARBA00023136"/>
    </source>
</evidence>
<keyword evidence="11" id="KW-0969">Cilium</keyword>
<evidence type="ECO:0000256" key="1">
    <source>
        <dbReference type="ARBA" id="ARBA00002254"/>
    </source>
</evidence>
<dbReference type="GO" id="GO:0006935">
    <property type="term" value="P:chemotaxis"/>
    <property type="evidence" value="ECO:0007669"/>
    <property type="project" value="UniProtKB-KW"/>
</dbReference>
<proteinExistence type="inferred from homology"/>
<evidence type="ECO:0000313" key="12">
    <source>
        <dbReference type="Proteomes" id="UP000076865"/>
    </source>
</evidence>
<evidence type="ECO:0000256" key="4">
    <source>
        <dbReference type="ARBA" id="ARBA00022475"/>
    </source>
</evidence>
<accession>A0A160F3W0</accession>
<dbReference type="PATRIC" id="fig|294699.3.peg.1544"/>
<keyword evidence="6" id="KW-0812">Transmembrane</keyword>
<protein>
    <recommendedName>
        <fullName evidence="10">Flagellar protein FliL</fullName>
    </recommendedName>
</protein>
<comment type="subcellular location">
    <subcellularLocation>
        <location evidence="2">Cell membrane</location>
        <topology evidence="2">Single-pass membrane protein</topology>
    </subcellularLocation>
</comment>
<evidence type="ECO:0000256" key="10">
    <source>
        <dbReference type="RuleBase" id="RU364125"/>
    </source>
</evidence>
<keyword evidence="11" id="KW-0282">Flagellum</keyword>
<reference evidence="11 12" key="1">
    <citation type="journal article" date="2006" name="Syst. Appl. Microbiol.">
        <title>Anoxybacillus amylolyticus sp. nov., a thermophilic amylase producing bacterium isolated from Mount Rittmann (Antarctica).</title>
        <authorList>
            <person name="Poli A."/>
            <person name="Esposito E."/>
            <person name="Lama L."/>
            <person name="Orlando P."/>
            <person name="Nicolaus G."/>
            <person name="de Appolonia F."/>
            <person name="Gambacorta A."/>
            <person name="Nicolaus B."/>
        </authorList>
    </citation>
    <scope>NUCLEOTIDE SEQUENCE [LARGE SCALE GENOMIC DNA]</scope>
    <source>
        <strain evidence="11 12">DSM 15939</strain>
    </source>
</reference>
<evidence type="ECO:0000256" key="2">
    <source>
        <dbReference type="ARBA" id="ARBA00004162"/>
    </source>
</evidence>
<sequence>MSKLWKTMLIVLVTITLLSAVALVVVLKFTGKEEKKAPTADEIVASSVDVPEITTNLADGSFIKISFKIQMNSEDGKAEAEKRDFQIKDIIIEQLSMMKPADFNGEQGKTSLKNRLKEKINQIMQDGKVEQVYITSFILQ</sequence>
<keyword evidence="5 10" id="KW-0145">Chemotaxis</keyword>
<keyword evidence="9 10" id="KW-0472">Membrane</keyword>
<dbReference type="PANTHER" id="PTHR35091">
    <property type="entry name" value="FLAGELLAR PROTEIN FLIL"/>
    <property type="match status" value="1"/>
</dbReference>
<keyword evidence="7 10" id="KW-0283">Flagellar rotation</keyword>
<dbReference type="InterPro" id="IPR005503">
    <property type="entry name" value="FliL"/>
</dbReference>
<dbReference type="NCBIfam" id="NF005826">
    <property type="entry name" value="PRK07718.1"/>
    <property type="match status" value="1"/>
</dbReference>
<dbReference type="GO" id="GO:0009425">
    <property type="term" value="C:bacterial-type flagellum basal body"/>
    <property type="evidence" value="ECO:0007669"/>
    <property type="project" value="InterPro"/>
</dbReference>
<evidence type="ECO:0000313" key="11">
    <source>
        <dbReference type="EMBL" id="ANB61069.1"/>
    </source>
</evidence>
<dbReference type="Proteomes" id="UP000076865">
    <property type="component" value="Chromosome"/>
</dbReference>
<evidence type="ECO:0000256" key="8">
    <source>
        <dbReference type="ARBA" id="ARBA00022989"/>
    </source>
</evidence>
<keyword evidence="11" id="KW-0966">Cell projection</keyword>
<evidence type="ECO:0000256" key="5">
    <source>
        <dbReference type="ARBA" id="ARBA00022500"/>
    </source>
</evidence>
<dbReference type="PANTHER" id="PTHR35091:SF2">
    <property type="entry name" value="FLAGELLAR PROTEIN FLIL"/>
    <property type="match status" value="1"/>
</dbReference>
<keyword evidence="4 10" id="KW-1003">Cell membrane</keyword>
<comment type="similarity">
    <text evidence="3 10">Belongs to the FliL family.</text>
</comment>
<organism evidence="11 12">
    <name type="scientific">Anoxybacteroides amylolyticum</name>
    <dbReference type="NCBI Taxonomy" id="294699"/>
    <lineage>
        <taxon>Bacteria</taxon>
        <taxon>Bacillati</taxon>
        <taxon>Bacillota</taxon>
        <taxon>Bacilli</taxon>
        <taxon>Bacillales</taxon>
        <taxon>Anoxybacillaceae</taxon>
        <taxon>Anoxybacteroides</taxon>
    </lineage>
</organism>
<dbReference type="KEGG" id="aamy:GFC30_1522"/>
<dbReference type="GO" id="GO:0071978">
    <property type="term" value="P:bacterial-type flagellum-dependent swarming motility"/>
    <property type="evidence" value="ECO:0007669"/>
    <property type="project" value="TreeGrafter"/>
</dbReference>
<dbReference type="AlphaFoldDB" id="A0A160F3W0"/>
<keyword evidence="12" id="KW-1185">Reference proteome</keyword>
<gene>
    <name evidence="11" type="ORF">GFC30_1522</name>
</gene>